<reference evidence="11 12" key="1">
    <citation type="submission" date="2019-04" db="EMBL/GenBank/DDBJ databases">
        <title>Friends and foes A comparative genomics study of 23 Aspergillus species from section Flavi.</title>
        <authorList>
            <consortium name="DOE Joint Genome Institute"/>
            <person name="Kjaerbolling I."/>
            <person name="Vesth T."/>
            <person name="Frisvad J.C."/>
            <person name="Nybo J.L."/>
            <person name="Theobald S."/>
            <person name="Kildgaard S."/>
            <person name="Isbrandt T."/>
            <person name="Kuo A."/>
            <person name="Sato A."/>
            <person name="Lyhne E.K."/>
            <person name="Kogle M.E."/>
            <person name="Wiebenga A."/>
            <person name="Kun R.S."/>
            <person name="Lubbers R.J."/>
            <person name="Makela M.R."/>
            <person name="Barry K."/>
            <person name="Chovatia M."/>
            <person name="Clum A."/>
            <person name="Daum C."/>
            <person name="Haridas S."/>
            <person name="He G."/>
            <person name="LaButti K."/>
            <person name="Lipzen A."/>
            <person name="Mondo S."/>
            <person name="Riley R."/>
            <person name="Salamov A."/>
            <person name="Simmons B.A."/>
            <person name="Magnuson J.K."/>
            <person name="Henrissat B."/>
            <person name="Mortensen U.H."/>
            <person name="Larsen T.O."/>
            <person name="Devries R.P."/>
            <person name="Grigoriev I.V."/>
            <person name="Machida M."/>
            <person name="Baker S.E."/>
            <person name="Andersen M.R."/>
        </authorList>
    </citation>
    <scope>NUCLEOTIDE SEQUENCE [LARGE SCALE GENOMIC DNA]</scope>
    <source>
        <strain evidence="11 12">CBS 151.66</strain>
    </source>
</reference>
<dbReference type="PANTHER" id="PTHR31570">
    <property type="entry name" value="HAUS AUGMIN-LIKE COMPLEX SUBUNIT 1"/>
    <property type="match status" value="1"/>
</dbReference>
<evidence type="ECO:0008006" key="13">
    <source>
        <dbReference type="Google" id="ProtNLM"/>
    </source>
</evidence>
<dbReference type="GO" id="GO:0051301">
    <property type="term" value="P:cell division"/>
    <property type="evidence" value="ECO:0007669"/>
    <property type="project" value="UniProtKB-KW"/>
</dbReference>
<keyword evidence="3" id="KW-0963">Cytoplasm</keyword>
<proteinExistence type="inferred from homology"/>
<keyword evidence="5" id="KW-0493">Microtubule</keyword>
<feature type="coiled-coil region" evidence="10">
    <location>
        <begin position="254"/>
        <end position="281"/>
    </location>
</feature>
<evidence type="ECO:0000256" key="9">
    <source>
        <dbReference type="ARBA" id="ARBA00023306"/>
    </source>
</evidence>
<organism evidence="11 12">
    <name type="scientific">Aspergillus leporis</name>
    <dbReference type="NCBI Taxonomy" id="41062"/>
    <lineage>
        <taxon>Eukaryota</taxon>
        <taxon>Fungi</taxon>
        <taxon>Dikarya</taxon>
        <taxon>Ascomycota</taxon>
        <taxon>Pezizomycotina</taxon>
        <taxon>Eurotiomycetes</taxon>
        <taxon>Eurotiomycetidae</taxon>
        <taxon>Eurotiales</taxon>
        <taxon>Aspergillaceae</taxon>
        <taxon>Aspergillus</taxon>
        <taxon>Aspergillus subgen. Circumdati</taxon>
    </lineage>
</organism>
<keyword evidence="8" id="KW-0206">Cytoskeleton</keyword>
<evidence type="ECO:0000256" key="1">
    <source>
        <dbReference type="ARBA" id="ARBA00004186"/>
    </source>
</evidence>
<evidence type="ECO:0000256" key="7">
    <source>
        <dbReference type="ARBA" id="ARBA00023054"/>
    </source>
</evidence>
<evidence type="ECO:0000256" key="4">
    <source>
        <dbReference type="ARBA" id="ARBA00022618"/>
    </source>
</evidence>
<dbReference type="GO" id="GO:0005829">
    <property type="term" value="C:cytosol"/>
    <property type="evidence" value="ECO:0007669"/>
    <property type="project" value="TreeGrafter"/>
</dbReference>
<evidence type="ECO:0000256" key="3">
    <source>
        <dbReference type="ARBA" id="ARBA00022490"/>
    </source>
</evidence>
<gene>
    <name evidence="11" type="ORF">BDV29DRAFT_23171</name>
</gene>
<keyword evidence="7 10" id="KW-0175">Coiled coil</keyword>
<dbReference type="Proteomes" id="UP000326565">
    <property type="component" value="Unassembled WGS sequence"/>
</dbReference>
<dbReference type="OrthoDB" id="5372507at2759"/>
<keyword evidence="4" id="KW-0132">Cell division</keyword>
<sequence>MDSPLLSPAKARQAAIQAKDWAYVNSWLSRQYAPNPMPNFERNEDTLRTLLALAAANDAADEEATVLHHAREHAIQGFKAREEAEEKQKKEILDELELCLDDTGGQSLDELAESAAALGALSTKTEHLGQLIVELAKEEFSVQEQIAKVDMLHDYLQRELAALREQLGELKSNQAYEVPTNLPAMTAEWTRGTKMLTAKVNEYHDKVSALERNRSKGPTLEELVADEEDVTKLMGTVKRLEHRLKLFHDLPKDIQGARAKYRELERELDELTRQRNSKFERLVPQD</sequence>
<keyword evidence="12" id="KW-1185">Reference proteome</keyword>
<keyword evidence="6" id="KW-0498">Mitosis</keyword>
<evidence type="ECO:0000256" key="2">
    <source>
        <dbReference type="ARBA" id="ARBA00005479"/>
    </source>
</evidence>
<accession>A0A5N5WRF4</accession>
<comment type="similarity">
    <text evidence="2">Belongs to the HAUS1 family.</text>
</comment>
<dbReference type="Pfam" id="PF25762">
    <property type="entry name" value="HAUS1"/>
    <property type="match status" value="1"/>
</dbReference>
<evidence type="ECO:0000256" key="8">
    <source>
        <dbReference type="ARBA" id="ARBA00023212"/>
    </source>
</evidence>
<evidence type="ECO:0000256" key="10">
    <source>
        <dbReference type="SAM" id="Coils"/>
    </source>
</evidence>
<evidence type="ECO:0000313" key="12">
    <source>
        <dbReference type="Proteomes" id="UP000326565"/>
    </source>
</evidence>
<dbReference type="GO" id="GO:0051225">
    <property type="term" value="P:spindle assembly"/>
    <property type="evidence" value="ECO:0007669"/>
    <property type="project" value="InterPro"/>
</dbReference>
<name>A0A5N5WRF4_9EURO</name>
<keyword evidence="9" id="KW-0131">Cell cycle</keyword>
<dbReference type="EMBL" id="ML732281">
    <property type="protein sequence ID" value="KAB8071143.1"/>
    <property type="molecule type" value="Genomic_DNA"/>
</dbReference>
<dbReference type="GO" id="GO:0070652">
    <property type="term" value="C:HAUS complex"/>
    <property type="evidence" value="ECO:0007669"/>
    <property type="project" value="InterPro"/>
</dbReference>
<evidence type="ECO:0000313" key="11">
    <source>
        <dbReference type="EMBL" id="KAB8071143.1"/>
    </source>
</evidence>
<protein>
    <recommendedName>
        <fullName evidence="13">HAUS augmin-like complex subunit 1</fullName>
    </recommendedName>
</protein>
<dbReference type="GO" id="GO:0005874">
    <property type="term" value="C:microtubule"/>
    <property type="evidence" value="ECO:0007669"/>
    <property type="project" value="UniProtKB-KW"/>
</dbReference>
<evidence type="ECO:0000256" key="5">
    <source>
        <dbReference type="ARBA" id="ARBA00022701"/>
    </source>
</evidence>
<dbReference type="InterPro" id="IPR026243">
    <property type="entry name" value="HAUS1"/>
</dbReference>
<evidence type="ECO:0000256" key="6">
    <source>
        <dbReference type="ARBA" id="ARBA00022776"/>
    </source>
</evidence>
<dbReference type="GO" id="GO:0005819">
    <property type="term" value="C:spindle"/>
    <property type="evidence" value="ECO:0007669"/>
    <property type="project" value="UniProtKB-SubCell"/>
</dbReference>
<dbReference type="AlphaFoldDB" id="A0A5N5WRF4"/>
<dbReference type="PANTHER" id="PTHR31570:SF1">
    <property type="entry name" value="HAUS AUGMIN-LIKE COMPLEX SUBUNIT 1"/>
    <property type="match status" value="1"/>
</dbReference>
<comment type="subcellular location">
    <subcellularLocation>
        <location evidence="1">Cytoplasm</location>
        <location evidence="1">Cytoskeleton</location>
        <location evidence="1">Spindle</location>
    </subcellularLocation>
</comment>